<comment type="function">
    <text evidence="3">Nucleotide-binding protein.</text>
</comment>
<dbReference type="Proteomes" id="UP000029999">
    <property type="component" value="Unassembled WGS sequence"/>
</dbReference>
<dbReference type="GO" id="GO:0000166">
    <property type="term" value="F:nucleotide binding"/>
    <property type="evidence" value="ECO:0007669"/>
    <property type="project" value="UniProtKB-UniRule"/>
</dbReference>
<name>A0A0A0BDF1_9GAMM</name>
<dbReference type="InterPro" id="IPR007551">
    <property type="entry name" value="YajQ/Smlt4090-like"/>
</dbReference>
<comment type="caution">
    <text evidence="4">The sequence shown here is derived from an EMBL/GenBank/DDBJ whole genome shotgun (WGS) entry which is preliminary data.</text>
</comment>
<keyword evidence="1 3" id="KW-0547">Nucleotide-binding</keyword>
<sequence>MPSFDIVSEVDKHELTNAVDQANRELANRFDFRGTDARVDQSDKVLILHADSDFQLDQLLDILRLKLVKRGIEISCLEVKDPVGNGKMRKQNVIVREGIEKDLSRKIVKIIKESKAKVQAAIQGDSVRVTGKKRDDLQGVMAMLKGNEAIDMPLQFNNFRD</sequence>
<dbReference type="InterPro" id="IPR036183">
    <property type="entry name" value="YajQ-like_sf"/>
</dbReference>
<organism evidence="4 5">
    <name type="scientific">Methylophaga thiooxydans</name>
    <dbReference type="NCBI Taxonomy" id="392484"/>
    <lineage>
        <taxon>Bacteria</taxon>
        <taxon>Pseudomonadati</taxon>
        <taxon>Pseudomonadota</taxon>
        <taxon>Gammaproteobacteria</taxon>
        <taxon>Thiotrichales</taxon>
        <taxon>Piscirickettsiaceae</taxon>
        <taxon>Methylophaga</taxon>
    </lineage>
</organism>
<dbReference type="HAMAP" id="MF_00632">
    <property type="entry name" value="UPF0234"/>
    <property type="match status" value="1"/>
</dbReference>
<reference evidence="4 5" key="1">
    <citation type="submission" date="2014-09" db="EMBL/GenBank/DDBJ databases">
        <authorList>
            <person name="Grob C."/>
            <person name="Taubert M."/>
            <person name="Howat A.M."/>
            <person name="Burns O.J."/>
            <person name="Dixon J.L."/>
            <person name="Chen Y."/>
            <person name="Murrell J.C."/>
        </authorList>
    </citation>
    <scope>NUCLEOTIDE SEQUENCE [LARGE SCALE GENOMIC DNA]</scope>
    <source>
        <strain evidence="4">L4</strain>
    </source>
</reference>
<dbReference type="Gene3D" id="3.30.70.860">
    <property type="match status" value="1"/>
</dbReference>
<proteinExistence type="inferred from homology"/>
<dbReference type="Pfam" id="PF04461">
    <property type="entry name" value="YajQ"/>
    <property type="match status" value="1"/>
</dbReference>
<evidence type="ECO:0000256" key="1">
    <source>
        <dbReference type="ARBA" id="ARBA00022741"/>
    </source>
</evidence>
<protein>
    <recommendedName>
        <fullName evidence="3">Nucleotide-binding protein LP43_1807</fullName>
    </recommendedName>
</protein>
<evidence type="ECO:0000313" key="5">
    <source>
        <dbReference type="Proteomes" id="UP000029999"/>
    </source>
</evidence>
<comment type="similarity">
    <text evidence="2 3">Belongs to the YajQ family.</text>
</comment>
<evidence type="ECO:0000313" key="4">
    <source>
        <dbReference type="EMBL" id="KGM06583.1"/>
    </source>
</evidence>
<dbReference type="PANTHER" id="PTHR30476">
    <property type="entry name" value="UPF0234 PROTEIN YAJQ"/>
    <property type="match status" value="1"/>
</dbReference>
<gene>
    <name evidence="4" type="ORF">LP43_1807</name>
</gene>
<dbReference type="GO" id="GO:0005829">
    <property type="term" value="C:cytosol"/>
    <property type="evidence" value="ECO:0007669"/>
    <property type="project" value="TreeGrafter"/>
</dbReference>
<dbReference type="SUPFAM" id="SSF89963">
    <property type="entry name" value="YajQ-like"/>
    <property type="match status" value="2"/>
</dbReference>
<dbReference type="PANTHER" id="PTHR30476:SF0">
    <property type="entry name" value="UPF0234 PROTEIN YAJQ"/>
    <property type="match status" value="1"/>
</dbReference>
<dbReference type="Gene3D" id="3.30.70.990">
    <property type="entry name" value="YajQ-like, domain 2"/>
    <property type="match status" value="1"/>
</dbReference>
<accession>A0A0A0BDF1</accession>
<dbReference type="NCBIfam" id="NF003819">
    <property type="entry name" value="PRK05412.1"/>
    <property type="match status" value="1"/>
</dbReference>
<dbReference type="CDD" id="cd11740">
    <property type="entry name" value="YajQ_like"/>
    <property type="match status" value="1"/>
</dbReference>
<dbReference type="AlphaFoldDB" id="A0A0A0BDF1"/>
<dbReference type="InterPro" id="IPR035570">
    <property type="entry name" value="UPF0234_N"/>
</dbReference>
<evidence type="ECO:0000256" key="2">
    <source>
        <dbReference type="ARBA" id="ARBA00093450"/>
    </source>
</evidence>
<dbReference type="InterPro" id="IPR035571">
    <property type="entry name" value="UPF0234-like_C"/>
</dbReference>
<dbReference type="RefSeq" id="WP_036314379.1">
    <property type="nucleotide sequence ID" value="NZ_JRQD01000004.1"/>
</dbReference>
<evidence type="ECO:0000256" key="3">
    <source>
        <dbReference type="HAMAP-Rule" id="MF_00632"/>
    </source>
</evidence>
<dbReference type="EMBL" id="JRQD01000004">
    <property type="protein sequence ID" value="KGM06583.1"/>
    <property type="molecule type" value="Genomic_DNA"/>
</dbReference>
<dbReference type="STRING" id="392484.LP43_1807"/>